<accession>A0ABV7PWM8</accession>
<gene>
    <name evidence="2" type="ORF">ACFO8M_04220</name>
</gene>
<proteinExistence type="predicted"/>
<sequence>MKLRPPFASVPIVAGICGAVGFVLTLFDPGDDLDLVKLLAVTVLCGGIPGLITLACIAIPFARVDERGFWQFLNNQGMRLVRPIGHGERFVVDSRRLFVLRADGEYERIKLYRWNVSRRTWARLEAAYPLVSEQEKAAVD</sequence>
<keyword evidence="3" id="KW-1185">Reference proteome</keyword>
<feature type="transmembrane region" description="Helical" evidence="1">
    <location>
        <begin position="39"/>
        <end position="62"/>
    </location>
</feature>
<feature type="transmembrane region" description="Helical" evidence="1">
    <location>
        <begin position="7"/>
        <end position="27"/>
    </location>
</feature>
<dbReference type="Proteomes" id="UP001595712">
    <property type="component" value="Unassembled WGS sequence"/>
</dbReference>
<organism evidence="2 3">
    <name type="scientific">Glycomyces rhizosphaerae</name>
    <dbReference type="NCBI Taxonomy" id="2054422"/>
    <lineage>
        <taxon>Bacteria</taxon>
        <taxon>Bacillati</taxon>
        <taxon>Actinomycetota</taxon>
        <taxon>Actinomycetes</taxon>
        <taxon>Glycomycetales</taxon>
        <taxon>Glycomycetaceae</taxon>
        <taxon>Glycomyces</taxon>
    </lineage>
</organism>
<evidence type="ECO:0000313" key="3">
    <source>
        <dbReference type="Proteomes" id="UP001595712"/>
    </source>
</evidence>
<name>A0ABV7PWM8_9ACTN</name>
<reference evidence="3" key="1">
    <citation type="journal article" date="2019" name="Int. J. Syst. Evol. Microbiol.">
        <title>The Global Catalogue of Microorganisms (GCM) 10K type strain sequencing project: providing services to taxonomists for standard genome sequencing and annotation.</title>
        <authorList>
            <consortium name="The Broad Institute Genomics Platform"/>
            <consortium name="The Broad Institute Genome Sequencing Center for Infectious Disease"/>
            <person name="Wu L."/>
            <person name="Ma J."/>
        </authorList>
    </citation>
    <scope>NUCLEOTIDE SEQUENCE [LARGE SCALE GENOMIC DNA]</scope>
    <source>
        <strain evidence="3">CGMCC 4.7396</strain>
    </source>
</reference>
<evidence type="ECO:0000256" key="1">
    <source>
        <dbReference type="SAM" id="Phobius"/>
    </source>
</evidence>
<protein>
    <recommendedName>
        <fullName evidence="4">PH domain-containing protein</fullName>
    </recommendedName>
</protein>
<comment type="caution">
    <text evidence="2">The sequence shown here is derived from an EMBL/GenBank/DDBJ whole genome shotgun (WGS) entry which is preliminary data.</text>
</comment>
<evidence type="ECO:0008006" key="4">
    <source>
        <dbReference type="Google" id="ProtNLM"/>
    </source>
</evidence>
<keyword evidence="1" id="KW-0472">Membrane</keyword>
<dbReference type="EMBL" id="JBHRWO010000004">
    <property type="protein sequence ID" value="MFC3491693.1"/>
    <property type="molecule type" value="Genomic_DNA"/>
</dbReference>
<keyword evidence="1" id="KW-0812">Transmembrane</keyword>
<dbReference type="RefSeq" id="WP_387970916.1">
    <property type="nucleotide sequence ID" value="NZ_JBHRWO010000004.1"/>
</dbReference>
<keyword evidence="1" id="KW-1133">Transmembrane helix</keyword>
<evidence type="ECO:0000313" key="2">
    <source>
        <dbReference type="EMBL" id="MFC3491693.1"/>
    </source>
</evidence>